<name>A0AAW0NCC9_9GOBI</name>
<sequence>MPSVEEGDRDTALVRGSSDEEYIHLALLKAKEPLNDPENSHPKEQSVAVLPKAKRVWMLQYVLRRLVRRARSVHKRTSSKRPRPSSSQGKGKKAVPISDPTNL</sequence>
<protein>
    <submittedName>
        <fullName evidence="2">Uncharacterized protein</fullName>
    </submittedName>
</protein>
<reference evidence="3" key="1">
    <citation type="submission" date="2024-04" db="EMBL/GenBank/DDBJ databases">
        <title>Salinicola lusitanus LLJ914,a marine bacterium isolated from the Okinawa Trough.</title>
        <authorList>
            <person name="Li J."/>
        </authorList>
    </citation>
    <scope>NUCLEOTIDE SEQUENCE [LARGE SCALE GENOMIC DNA]</scope>
</reference>
<proteinExistence type="predicted"/>
<keyword evidence="3" id="KW-1185">Reference proteome</keyword>
<evidence type="ECO:0000313" key="2">
    <source>
        <dbReference type="EMBL" id="KAK7896255.1"/>
    </source>
</evidence>
<gene>
    <name evidence="2" type="ORF">WMY93_021580</name>
</gene>
<evidence type="ECO:0000313" key="3">
    <source>
        <dbReference type="Proteomes" id="UP001460270"/>
    </source>
</evidence>
<dbReference type="AlphaFoldDB" id="A0AAW0NCC9"/>
<dbReference type="EMBL" id="JBBPFD010000015">
    <property type="protein sequence ID" value="KAK7896255.1"/>
    <property type="molecule type" value="Genomic_DNA"/>
</dbReference>
<feature type="compositionally biased region" description="Basic residues" evidence="1">
    <location>
        <begin position="70"/>
        <end position="83"/>
    </location>
</feature>
<dbReference type="Proteomes" id="UP001460270">
    <property type="component" value="Unassembled WGS sequence"/>
</dbReference>
<evidence type="ECO:0000256" key="1">
    <source>
        <dbReference type="SAM" id="MobiDB-lite"/>
    </source>
</evidence>
<organism evidence="2 3">
    <name type="scientific">Mugilogobius chulae</name>
    <name type="common">yellowstripe goby</name>
    <dbReference type="NCBI Taxonomy" id="88201"/>
    <lineage>
        <taxon>Eukaryota</taxon>
        <taxon>Metazoa</taxon>
        <taxon>Chordata</taxon>
        <taxon>Craniata</taxon>
        <taxon>Vertebrata</taxon>
        <taxon>Euteleostomi</taxon>
        <taxon>Actinopterygii</taxon>
        <taxon>Neopterygii</taxon>
        <taxon>Teleostei</taxon>
        <taxon>Neoteleostei</taxon>
        <taxon>Acanthomorphata</taxon>
        <taxon>Gobiaria</taxon>
        <taxon>Gobiiformes</taxon>
        <taxon>Gobioidei</taxon>
        <taxon>Gobiidae</taxon>
        <taxon>Gobionellinae</taxon>
        <taxon>Mugilogobius</taxon>
    </lineage>
</organism>
<comment type="caution">
    <text evidence="2">The sequence shown here is derived from an EMBL/GenBank/DDBJ whole genome shotgun (WGS) entry which is preliminary data.</text>
</comment>
<feature type="region of interest" description="Disordered" evidence="1">
    <location>
        <begin position="70"/>
        <end position="103"/>
    </location>
</feature>
<accession>A0AAW0NCC9</accession>